<sequence>MSTDAQPWDVVIVGAGLSGLAAGIRCAQFFKRVVIVEAHSKLGGLNSYYHKVDRSHLFSNGLHTVTNFRPTSRRWGRDLVMRNLGLDWESLEIRPPRYPSRISLPGVSLVFDNDPRVLEESIAARFPSEVDGYRRLFAAVERESVAAQASHADCFEYLRTFIGSPELVAALALPVLCYGAYQEGAIDSRLFAILFRSLLIEGCGSPIDIKSLLDRLQARFKALGGELITRSPVASFSVESGRVRAAVLADGRVLEGARFLSSAGLCETGRLCGTQWGRPGTISVFQWIGAYDRPLEQLGIRDTLHFAASCVDYTWRIPGDRVFSDLITYSANDNYAYPQPGHAHFKISCFSHYSEWSLADRAAYEAQKRRYADELLKVTYGYYPALAEAKPLVEDLFSPLTVERYTRHPGGTIYGGAVKTWDGRTAIPNLFIIGNDQGGVGIMGAMTSGVLVSNLQVILPKSA</sequence>
<dbReference type="GO" id="GO:0016491">
    <property type="term" value="F:oxidoreductase activity"/>
    <property type="evidence" value="ECO:0007669"/>
    <property type="project" value="UniProtKB-KW"/>
</dbReference>
<dbReference type="EMBL" id="MLJW01000567">
    <property type="protein sequence ID" value="OIQ85115.1"/>
    <property type="molecule type" value="Genomic_DNA"/>
</dbReference>
<comment type="caution">
    <text evidence="2">The sequence shown here is derived from an EMBL/GenBank/DDBJ whole genome shotgun (WGS) entry which is preliminary data.</text>
</comment>
<dbReference type="PANTHER" id="PTHR43734">
    <property type="entry name" value="PHYTOENE DESATURASE"/>
    <property type="match status" value="1"/>
</dbReference>
<keyword evidence="1" id="KW-0560">Oxidoreductase</keyword>
<dbReference type="InterPro" id="IPR036188">
    <property type="entry name" value="FAD/NAD-bd_sf"/>
</dbReference>
<evidence type="ECO:0000256" key="1">
    <source>
        <dbReference type="ARBA" id="ARBA00023002"/>
    </source>
</evidence>
<proteinExistence type="predicted"/>
<gene>
    <name evidence="2" type="ORF">GALL_330590</name>
</gene>
<evidence type="ECO:0000313" key="2">
    <source>
        <dbReference type="EMBL" id="OIQ85115.1"/>
    </source>
</evidence>
<dbReference type="PANTHER" id="PTHR43734:SF7">
    <property type="entry name" value="4,4'-DIAPONEUROSPORENE OXYGENASE"/>
    <property type="match status" value="1"/>
</dbReference>
<protein>
    <submittedName>
        <fullName evidence="2">Uncharacterized protein</fullName>
    </submittedName>
</protein>
<dbReference type="Gene3D" id="3.50.50.60">
    <property type="entry name" value="FAD/NAD(P)-binding domain"/>
    <property type="match status" value="2"/>
</dbReference>
<dbReference type="SUPFAM" id="SSF51905">
    <property type="entry name" value="FAD/NAD(P)-binding domain"/>
    <property type="match status" value="1"/>
</dbReference>
<accession>A0A1J5R5X5</accession>
<organism evidence="2">
    <name type="scientific">mine drainage metagenome</name>
    <dbReference type="NCBI Taxonomy" id="410659"/>
    <lineage>
        <taxon>unclassified sequences</taxon>
        <taxon>metagenomes</taxon>
        <taxon>ecological metagenomes</taxon>
    </lineage>
</organism>
<reference evidence="2" key="1">
    <citation type="submission" date="2016-10" db="EMBL/GenBank/DDBJ databases">
        <title>Sequence of Gallionella enrichment culture.</title>
        <authorList>
            <person name="Poehlein A."/>
            <person name="Muehling M."/>
            <person name="Daniel R."/>
        </authorList>
    </citation>
    <scope>NUCLEOTIDE SEQUENCE</scope>
</reference>
<name>A0A1J5R5X5_9ZZZZ</name>
<dbReference type="AlphaFoldDB" id="A0A1J5R5X5"/>
<dbReference type="Pfam" id="PF13450">
    <property type="entry name" value="NAD_binding_8"/>
    <property type="match status" value="1"/>
</dbReference>